<feature type="transmembrane region" description="Helical" evidence="9">
    <location>
        <begin position="148"/>
        <end position="181"/>
    </location>
</feature>
<dbReference type="Pfam" id="PF13231">
    <property type="entry name" value="PMT_2"/>
    <property type="match status" value="1"/>
</dbReference>
<name>A0A1U7CYJ4_9BACT</name>
<feature type="transmembrane region" description="Helical" evidence="9">
    <location>
        <begin position="246"/>
        <end position="265"/>
    </location>
</feature>
<feature type="transmembrane region" description="Helical" evidence="9">
    <location>
        <begin position="100"/>
        <end position="122"/>
    </location>
</feature>
<evidence type="ECO:0000256" key="8">
    <source>
        <dbReference type="SAM" id="MobiDB-lite"/>
    </source>
</evidence>
<accession>A0A1U7CYJ4</accession>
<reference evidence="12" key="1">
    <citation type="submission" date="2016-12" db="EMBL/GenBank/DDBJ databases">
        <title>Comparative genomics of four Isosphaeraceae planctomycetes: a common pool of plasmids and glycoside hydrolase genes.</title>
        <authorList>
            <person name="Ivanova A."/>
        </authorList>
    </citation>
    <scope>NUCLEOTIDE SEQUENCE [LARGE SCALE GENOMIC DNA]</scope>
    <source>
        <strain evidence="12">PX4</strain>
    </source>
</reference>
<protein>
    <submittedName>
        <fullName evidence="11">GT83 family glycosyltransferase</fullName>
    </submittedName>
</protein>
<organism evidence="11 12">
    <name type="scientific">Paludisphaera borealis</name>
    <dbReference type="NCBI Taxonomy" id="1387353"/>
    <lineage>
        <taxon>Bacteria</taxon>
        <taxon>Pseudomonadati</taxon>
        <taxon>Planctomycetota</taxon>
        <taxon>Planctomycetia</taxon>
        <taxon>Isosphaerales</taxon>
        <taxon>Isosphaeraceae</taxon>
        <taxon>Paludisphaera</taxon>
    </lineage>
</organism>
<keyword evidence="2" id="KW-1003">Cell membrane</keyword>
<evidence type="ECO:0000256" key="3">
    <source>
        <dbReference type="ARBA" id="ARBA00022676"/>
    </source>
</evidence>
<evidence type="ECO:0000256" key="9">
    <source>
        <dbReference type="SAM" id="Phobius"/>
    </source>
</evidence>
<evidence type="ECO:0000256" key="1">
    <source>
        <dbReference type="ARBA" id="ARBA00004651"/>
    </source>
</evidence>
<dbReference type="AlphaFoldDB" id="A0A1U7CYJ4"/>
<keyword evidence="12" id="KW-1185">Reference proteome</keyword>
<dbReference type="InterPro" id="IPR038731">
    <property type="entry name" value="RgtA/B/C-like"/>
</dbReference>
<proteinExistence type="predicted"/>
<keyword evidence="7 9" id="KW-0472">Membrane</keyword>
<dbReference type="EMBL" id="CP019082">
    <property type="protein sequence ID" value="APW64005.1"/>
    <property type="molecule type" value="Genomic_DNA"/>
</dbReference>
<feature type="domain" description="Glycosyltransferase RgtA/B/C/D-like" evidence="10">
    <location>
        <begin position="47"/>
        <end position="211"/>
    </location>
</feature>
<dbReference type="KEGG" id="pbor:BSF38_05594"/>
<evidence type="ECO:0000313" key="12">
    <source>
        <dbReference type="Proteomes" id="UP000186309"/>
    </source>
</evidence>
<evidence type="ECO:0000313" key="11">
    <source>
        <dbReference type="EMBL" id="APW64005.1"/>
    </source>
</evidence>
<evidence type="ECO:0000256" key="7">
    <source>
        <dbReference type="ARBA" id="ARBA00023136"/>
    </source>
</evidence>
<feature type="transmembrane region" description="Helical" evidence="9">
    <location>
        <begin position="70"/>
        <end position="88"/>
    </location>
</feature>
<dbReference type="GO" id="GO:0016763">
    <property type="term" value="F:pentosyltransferase activity"/>
    <property type="evidence" value="ECO:0007669"/>
    <property type="project" value="TreeGrafter"/>
</dbReference>
<feature type="transmembrane region" description="Helical" evidence="9">
    <location>
        <begin position="302"/>
        <end position="320"/>
    </location>
</feature>
<evidence type="ECO:0000256" key="6">
    <source>
        <dbReference type="ARBA" id="ARBA00022989"/>
    </source>
</evidence>
<dbReference type="PANTHER" id="PTHR33908">
    <property type="entry name" value="MANNOSYLTRANSFERASE YKCB-RELATED"/>
    <property type="match status" value="1"/>
</dbReference>
<feature type="transmembrane region" description="Helical" evidence="9">
    <location>
        <begin position="332"/>
        <end position="349"/>
    </location>
</feature>
<keyword evidence="6 9" id="KW-1133">Transmembrane helix</keyword>
<dbReference type="RefSeq" id="WP_076350294.1">
    <property type="nucleotide sequence ID" value="NZ_CP019082.1"/>
</dbReference>
<gene>
    <name evidence="11" type="ORF">BSF38_05594</name>
</gene>
<sequence>MTPKRALALLIVVSTMIRLAAAAFLGLGNDEAYHFLYALHPAPSYYDHPPMVAWVEMFGLFGMGDVSSKLALRLGFVLLFAGSTWLMGRIAGRWFGAWAGFYAALALNLTGYYGLAASTFALPDGPLLFFWLLTIDRLSLAIDEPRRLGLWACVGLAWGGAMLSKYHAVFLPAGTVLFLLLRPTQRRRLIEPGPYLAIAIGLAIFSPVIVWNASNGWASFAFQGKRAVVGPAFRLDYLLGALGAQAAYFFPWIWLPLIAIGWRLARRWNELKTEHERLALCLCALPLGVFTAVACFRPVLPHWGLVGLVSLFPILGRNLANQSLALPSRTCRKLNAAACFSLVLLAVAVSEYRFGWLQRGEAGGFGVLTRRTDPTIDSYGWDQIADRLDRLGILDDPRAFIFTRNWYMSAQIAHATAMKRPVVCYNLDDPRGFAFWSEPEQWVGRDGVLVMINDDYTPLSFYDQWFESCKPLGDFWVERSGKPVRRVRILRFTNQLAALPYQFTPSQAAERAALRSQPSEPAPAPRAAIDSGPRDRVAR</sequence>
<keyword evidence="3" id="KW-0328">Glycosyltransferase</keyword>
<evidence type="ECO:0000256" key="2">
    <source>
        <dbReference type="ARBA" id="ARBA00022475"/>
    </source>
</evidence>
<comment type="subcellular location">
    <subcellularLocation>
        <location evidence="1">Cell membrane</location>
        <topology evidence="1">Multi-pass membrane protein</topology>
    </subcellularLocation>
</comment>
<dbReference type="GO" id="GO:0009103">
    <property type="term" value="P:lipopolysaccharide biosynthetic process"/>
    <property type="evidence" value="ECO:0007669"/>
    <property type="project" value="UniProtKB-ARBA"/>
</dbReference>
<keyword evidence="5 9" id="KW-0812">Transmembrane</keyword>
<dbReference type="OrthoDB" id="9811222at2"/>
<dbReference type="Proteomes" id="UP000186309">
    <property type="component" value="Chromosome"/>
</dbReference>
<feature type="transmembrane region" description="Helical" evidence="9">
    <location>
        <begin position="277"/>
        <end position="296"/>
    </location>
</feature>
<feature type="region of interest" description="Disordered" evidence="8">
    <location>
        <begin position="510"/>
        <end position="539"/>
    </location>
</feature>
<evidence type="ECO:0000256" key="4">
    <source>
        <dbReference type="ARBA" id="ARBA00022679"/>
    </source>
</evidence>
<evidence type="ECO:0000259" key="10">
    <source>
        <dbReference type="Pfam" id="PF13231"/>
    </source>
</evidence>
<dbReference type="PANTHER" id="PTHR33908:SF11">
    <property type="entry name" value="MEMBRANE PROTEIN"/>
    <property type="match status" value="1"/>
</dbReference>
<dbReference type="STRING" id="1387353.BSF38_05594"/>
<evidence type="ECO:0000256" key="5">
    <source>
        <dbReference type="ARBA" id="ARBA00022692"/>
    </source>
</evidence>
<dbReference type="InterPro" id="IPR050297">
    <property type="entry name" value="LipidA_mod_glycosyltrf_83"/>
</dbReference>
<dbReference type="GO" id="GO:0005886">
    <property type="term" value="C:plasma membrane"/>
    <property type="evidence" value="ECO:0007669"/>
    <property type="project" value="UniProtKB-SubCell"/>
</dbReference>
<keyword evidence="4 11" id="KW-0808">Transferase</keyword>
<feature type="transmembrane region" description="Helical" evidence="9">
    <location>
        <begin position="193"/>
        <end position="213"/>
    </location>
</feature>